<dbReference type="AlphaFoldDB" id="A0A1M6NUJ9"/>
<dbReference type="STRING" id="797419.SAMN05216556_1365"/>
<accession>A0A1M6NUJ9</accession>
<reference evidence="2" key="1">
    <citation type="submission" date="2016-11" db="EMBL/GenBank/DDBJ databases">
        <authorList>
            <person name="Varghese N."/>
            <person name="Submissions S."/>
        </authorList>
    </citation>
    <scope>NUCLEOTIDE SEQUENCE [LARGE SCALE GENOMIC DNA]</scope>
    <source>
        <strain evidence="2">DSM 26349</strain>
    </source>
</reference>
<dbReference type="OrthoDB" id="1430047at2"/>
<organism evidence="1 2">
    <name type="scientific">Aequorivita viscosa</name>
    <dbReference type="NCBI Taxonomy" id="797419"/>
    <lineage>
        <taxon>Bacteria</taxon>
        <taxon>Pseudomonadati</taxon>
        <taxon>Bacteroidota</taxon>
        <taxon>Flavobacteriia</taxon>
        <taxon>Flavobacteriales</taxon>
        <taxon>Flavobacteriaceae</taxon>
        <taxon>Aequorivita</taxon>
    </lineage>
</organism>
<evidence type="ECO:0000313" key="2">
    <source>
        <dbReference type="Proteomes" id="UP000184172"/>
    </source>
</evidence>
<dbReference type="EMBL" id="FQYV01000039">
    <property type="protein sequence ID" value="SHJ99351.1"/>
    <property type="molecule type" value="Genomic_DNA"/>
</dbReference>
<protein>
    <recommendedName>
        <fullName evidence="3">DUF4249 domain-containing protein</fullName>
    </recommendedName>
</protein>
<evidence type="ECO:0000313" key="1">
    <source>
        <dbReference type="EMBL" id="SHJ99351.1"/>
    </source>
</evidence>
<sequence length="266" mass="30035">MKQIIMLIACALLLASCEDVIEVDLNDADPRLVIEANINIRVEDDYVNSYVKLTTTAPFFDNQVPFVENASVHIADENGLVYSFTHVENGFYISDFSPQENIDYTLEVIYENEIYTATTNRISSVPLEYVEQRDDGGFSGDQIELKAFFTDPAGEENFYFVTGSSERGINRNVLNDEFFDGNAIFALYRADDLTTGDNVQFILYGITEEYYNYMFILLQQTGAGGGPFETQPATVKGNIINETNPENYPLGYFRISEISVLDYTVQ</sequence>
<dbReference type="InterPro" id="IPR025345">
    <property type="entry name" value="DUF4249"/>
</dbReference>
<gene>
    <name evidence="1" type="ORF">SAMN04487908_1393</name>
</gene>
<name>A0A1M6NUJ9_9FLAO</name>
<dbReference type="Proteomes" id="UP000184172">
    <property type="component" value="Unassembled WGS sequence"/>
</dbReference>
<keyword evidence="2" id="KW-1185">Reference proteome</keyword>
<evidence type="ECO:0008006" key="3">
    <source>
        <dbReference type="Google" id="ProtNLM"/>
    </source>
</evidence>
<proteinExistence type="predicted"/>
<dbReference type="PROSITE" id="PS51257">
    <property type="entry name" value="PROKAR_LIPOPROTEIN"/>
    <property type="match status" value="1"/>
</dbReference>
<dbReference type="Pfam" id="PF14054">
    <property type="entry name" value="DUF4249"/>
    <property type="match status" value="1"/>
</dbReference>
<dbReference type="RefSeq" id="WP_073221866.1">
    <property type="nucleotide sequence ID" value="NZ_FNNS01000036.1"/>
</dbReference>